<gene>
    <name evidence="4" type="primary">LOC111485308</name>
</gene>
<comment type="similarity">
    <text evidence="1">Belongs to the methyltransferase superfamily.</text>
</comment>
<dbReference type="InterPro" id="IPR010675">
    <property type="entry name" value="Bin3_C"/>
</dbReference>
<protein>
    <recommendedName>
        <fullName evidence="1">RNA methyltransferase</fullName>
        <ecNumber evidence="1">2.1.1.-</ecNumber>
    </recommendedName>
</protein>
<dbReference type="AlphaFoldDB" id="A0A6J1JFN8"/>
<accession>A0A6J1JFN8</accession>
<evidence type="ECO:0000313" key="4">
    <source>
        <dbReference type="RefSeq" id="XP_022987906.1"/>
    </source>
</evidence>
<dbReference type="PANTHER" id="PTHR12315:SF0">
    <property type="entry name" value="7SK SNRNA METHYLPHOSPHATE CAPPING ENZYME"/>
    <property type="match status" value="1"/>
</dbReference>
<dbReference type="PANTHER" id="PTHR12315">
    <property type="entry name" value="BICOID-INTERACTING PROTEIN RELATED"/>
    <property type="match status" value="1"/>
</dbReference>
<keyword evidence="1" id="KW-0949">S-adenosyl-L-methionine</keyword>
<dbReference type="Pfam" id="PF06859">
    <property type="entry name" value="Bin3"/>
    <property type="match status" value="1"/>
</dbReference>
<evidence type="ECO:0000256" key="1">
    <source>
        <dbReference type="RuleBase" id="RU367087"/>
    </source>
</evidence>
<dbReference type="KEGG" id="cmax:111485308"/>
<dbReference type="GeneID" id="111485308"/>
<dbReference type="InterPro" id="IPR029063">
    <property type="entry name" value="SAM-dependent_MTases_sf"/>
</dbReference>
<dbReference type="GO" id="GO:0017069">
    <property type="term" value="F:snRNA binding"/>
    <property type="evidence" value="ECO:0007669"/>
    <property type="project" value="TreeGrafter"/>
</dbReference>
<reference evidence="4" key="1">
    <citation type="submission" date="2025-08" db="UniProtKB">
        <authorList>
            <consortium name="RefSeq"/>
        </authorList>
    </citation>
    <scope>IDENTIFICATION</scope>
    <source>
        <tissue evidence="4">Young leaves</tissue>
    </source>
</reference>
<organism evidence="3 4">
    <name type="scientific">Cucurbita maxima</name>
    <name type="common">Pumpkin</name>
    <name type="synonym">Winter squash</name>
    <dbReference type="NCBI Taxonomy" id="3661"/>
    <lineage>
        <taxon>Eukaryota</taxon>
        <taxon>Viridiplantae</taxon>
        <taxon>Streptophyta</taxon>
        <taxon>Embryophyta</taxon>
        <taxon>Tracheophyta</taxon>
        <taxon>Spermatophyta</taxon>
        <taxon>Magnoliopsida</taxon>
        <taxon>eudicotyledons</taxon>
        <taxon>Gunneridae</taxon>
        <taxon>Pentapetalae</taxon>
        <taxon>rosids</taxon>
        <taxon>fabids</taxon>
        <taxon>Cucurbitales</taxon>
        <taxon>Cucurbitaceae</taxon>
        <taxon>Cucurbiteae</taxon>
        <taxon>Cucurbita</taxon>
    </lineage>
</organism>
<dbReference type="OrthoDB" id="10017101at2759"/>
<feature type="domain" description="RNA methyltransferase bin3 C-terminal" evidence="2">
    <location>
        <begin position="51"/>
        <end position="103"/>
    </location>
</feature>
<dbReference type="RefSeq" id="XP_022987906.1">
    <property type="nucleotide sequence ID" value="XM_023132138.1"/>
</dbReference>
<evidence type="ECO:0000313" key="3">
    <source>
        <dbReference type="Proteomes" id="UP000504608"/>
    </source>
</evidence>
<dbReference type="Proteomes" id="UP000504608">
    <property type="component" value="Unplaced"/>
</dbReference>
<dbReference type="InterPro" id="IPR039772">
    <property type="entry name" value="Bin3-like"/>
</dbReference>
<dbReference type="GO" id="GO:0032259">
    <property type="term" value="P:methylation"/>
    <property type="evidence" value="ECO:0007669"/>
    <property type="project" value="UniProtKB-KW"/>
</dbReference>
<dbReference type="EC" id="2.1.1.-" evidence="1"/>
<evidence type="ECO:0000259" key="2">
    <source>
        <dbReference type="Pfam" id="PF06859"/>
    </source>
</evidence>
<proteinExistence type="inferred from homology"/>
<dbReference type="Gene3D" id="3.40.50.150">
    <property type="entry name" value="Vaccinia Virus protein VP39"/>
    <property type="match status" value="1"/>
</dbReference>
<keyword evidence="3" id="KW-1185">Reference proteome</keyword>
<dbReference type="GO" id="GO:0040031">
    <property type="term" value="P:snRNA modification"/>
    <property type="evidence" value="ECO:0007669"/>
    <property type="project" value="TreeGrafter"/>
</dbReference>
<keyword evidence="1 4" id="KW-0489">Methyltransferase</keyword>
<dbReference type="GO" id="GO:0008173">
    <property type="term" value="F:RNA methyltransferase activity"/>
    <property type="evidence" value="ECO:0007669"/>
    <property type="project" value="UniProtKB-UniRule"/>
</dbReference>
<keyword evidence="1" id="KW-0808">Transferase</keyword>
<name>A0A6J1JFN8_CUCMA</name>
<sequence length="128" mass="15213">MFGSRIMVWSFEDRYRSFYKHFSSKEHDLHTVVSFQLQKFIFSPYPPEKHYDTILCLSVAKWIHQNWGDVGWRLLPPGGRQGGILVLEPQPWKSYEANYSVSEAPLVPRFHRSSKCKWESKFYMKHAS</sequence>
<dbReference type="GO" id="GO:0008171">
    <property type="term" value="F:O-methyltransferase activity"/>
    <property type="evidence" value="ECO:0007669"/>
    <property type="project" value="UniProtKB-UniRule"/>
</dbReference>